<evidence type="ECO:0000256" key="4">
    <source>
        <dbReference type="ARBA" id="ARBA00022968"/>
    </source>
</evidence>
<dbReference type="PANTHER" id="PTHR23033:SF40">
    <property type="entry name" value="APPLE DOMAIN-CONTAINING PROTEIN"/>
    <property type="match status" value="1"/>
</dbReference>
<dbReference type="GO" id="GO:0016020">
    <property type="term" value="C:membrane"/>
    <property type="evidence" value="ECO:0007669"/>
    <property type="project" value="UniProtKB-SubCell"/>
</dbReference>
<feature type="compositionally biased region" description="Basic and acidic residues" evidence="7">
    <location>
        <begin position="388"/>
        <end position="406"/>
    </location>
</feature>
<dbReference type="InterPro" id="IPR026050">
    <property type="entry name" value="C1GALT1/C1GALT1_chp1"/>
</dbReference>
<organism evidence="8 9">
    <name type="scientific">Daldinia eschscholtzii</name>
    <dbReference type="NCBI Taxonomy" id="292717"/>
    <lineage>
        <taxon>Eukaryota</taxon>
        <taxon>Fungi</taxon>
        <taxon>Dikarya</taxon>
        <taxon>Ascomycota</taxon>
        <taxon>Pezizomycotina</taxon>
        <taxon>Sordariomycetes</taxon>
        <taxon>Xylariomycetidae</taxon>
        <taxon>Xylariales</taxon>
        <taxon>Hypoxylaceae</taxon>
        <taxon>Daldinia</taxon>
    </lineage>
</organism>
<evidence type="ECO:0000256" key="3">
    <source>
        <dbReference type="ARBA" id="ARBA00022692"/>
    </source>
</evidence>
<feature type="region of interest" description="Disordered" evidence="7">
    <location>
        <begin position="383"/>
        <end position="406"/>
    </location>
</feature>
<keyword evidence="3" id="KW-0812">Transmembrane</keyword>
<comment type="caution">
    <text evidence="8">The sequence shown here is derived from an EMBL/GenBank/DDBJ whole genome shotgun (WGS) entry which is preliminary data.</text>
</comment>
<dbReference type="Gene3D" id="3.90.550.50">
    <property type="match status" value="1"/>
</dbReference>
<keyword evidence="9" id="KW-1185">Reference proteome</keyword>
<gene>
    <name evidence="8" type="ORF">Daesc_007277</name>
</gene>
<evidence type="ECO:0000313" key="9">
    <source>
        <dbReference type="Proteomes" id="UP001369815"/>
    </source>
</evidence>
<dbReference type="FunFam" id="3.90.550.50:FF:000039">
    <property type="entry name" value="WGS project CABT00000000 data, contig 2.9"/>
    <property type="match status" value="1"/>
</dbReference>
<evidence type="ECO:0000256" key="5">
    <source>
        <dbReference type="ARBA" id="ARBA00022989"/>
    </source>
</evidence>
<proteinExistence type="inferred from homology"/>
<keyword evidence="6" id="KW-0472">Membrane</keyword>
<keyword evidence="5" id="KW-1133">Transmembrane helix</keyword>
<evidence type="ECO:0000313" key="8">
    <source>
        <dbReference type="EMBL" id="KAK6950752.1"/>
    </source>
</evidence>
<evidence type="ECO:0008006" key="10">
    <source>
        <dbReference type="Google" id="ProtNLM"/>
    </source>
</evidence>
<protein>
    <recommendedName>
        <fullName evidence="10">Glycosyltransferase family 31 protein</fullName>
    </recommendedName>
</protein>
<accession>A0AAX6MF13</accession>
<evidence type="ECO:0000256" key="2">
    <source>
        <dbReference type="ARBA" id="ARBA00006462"/>
    </source>
</evidence>
<sequence>MIVSPSSRRLRVFGSVAILTLIATYIHVRSQWDEASFGYARDYYKSVTSYFGSSVYNNTLYSEGNEEMVDQYYNSSNPCANFPDTDGILLVMKTGATETFDKMPVHLLTTMTCLPDFLIFSDMEQQVGPYHIHDALAEFDESAKAHNADFDLYRDQKECPVSQKSCVDAKRDGQKAWNLDKYKFLPMMEQTWRMRPGRDWYIFAEADTYIFWANIVHWLKNESRLNPREKLYLGSRSFIGGTPFAHGGSGYILSGTLLKHLIEYHPGVVKQYNVKGAHECCGDLMLAQALEEYEKVKIRQVWPMINGEKPSTLPYGPGHWCEPIFTMHHMNAEEISNVWQFEQTRKTDRVLLIRDIYDGLIRPKMQVSRENWDNLSDDVCYLNPDPEAQQRADGHSRDRQKKGEDMNDIEKEAWKSWENCAKVCESQDVPDEEEWDIRGITSRENEPSTANDTEVAEDTSPSDAAAREAWKKAMNEKKRNRSCFQYRWHDEVCCTAKSFKLGAPKMPPDNGDSKAKWVSGWHLKGINDWIDAMGECKKPAWKTPEP</sequence>
<evidence type="ECO:0000256" key="1">
    <source>
        <dbReference type="ARBA" id="ARBA00004606"/>
    </source>
</evidence>
<name>A0AAX6MF13_9PEZI</name>
<dbReference type="Proteomes" id="UP001369815">
    <property type="component" value="Unassembled WGS sequence"/>
</dbReference>
<reference evidence="8 9" key="1">
    <citation type="journal article" date="2024" name="Front Chem Biol">
        <title>Unveiling the potential of Daldinia eschscholtzii MFLUCC 19-0629 through bioactivity and bioinformatics studies for enhanced sustainable agriculture production.</title>
        <authorList>
            <person name="Brooks S."/>
            <person name="Weaver J.A."/>
            <person name="Klomchit A."/>
            <person name="Alharthi S.A."/>
            <person name="Onlamun T."/>
            <person name="Nurani R."/>
            <person name="Vong T.K."/>
            <person name="Alberti F."/>
            <person name="Greco C."/>
        </authorList>
    </citation>
    <scope>NUCLEOTIDE SEQUENCE [LARGE SCALE GENOMIC DNA]</scope>
    <source>
        <strain evidence="8">MFLUCC 19-0629</strain>
    </source>
</reference>
<dbReference type="EMBL" id="JBANMG010000007">
    <property type="protein sequence ID" value="KAK6950752.1"/>
    <property type="molecule type" value="Genomic_DNA"/>
</dbReference>
<feature type="region of interest" description="Disordered" evidence="7">
    <location>
        <begin position="425"/>
        <end position="465"/>
    </location>
</feature>
<comment type="similarity">
    <text evidence="2">Belongs to the glycosyltransferase 31 family. Beta3-Gal-T subfamily.</text>
</comment>
<keyword evidence="4" id="KW-0735">Signal-anchor</keyword>
<dbReference type="AlphaFoldDB" id="A0AAX6MF13"/>
<dbReference type="PANTHER" id="PTHR23033">
    <property type="entry name" value="BETA1,3-GALACTOSYLTRANSFERASE"/>
    <property type="match status" value="1"/>
</dbReference>
<evidence type="ECO:0000256" key="6">
    <source>
        <dbReference type="ARBA" id="ARBA00023136"/>
    </source>
</evidence>
<evidence type="ECO:0000256" key="7">
    <source>
        <dbReference type="SAM" id="MobiDB-lite"/>
    </source>
</evidence>
<comment type="subcellular location">
    <subcellularLocation>
        <location evidence="1">Membrane</location>
        <topology evidence="1">Single-pass type II membrane protein</topology>
    </subcellularLocation>
</comment>